<feature type="signal peptide" evidence="1">
    <location>
        <begin position="1"/>
        <end position="25"/>
    </location>
</feature>
<dbReference type="SUPFAM" id="SSF50952">
    <property type="entry name" value="Soluble quinoprotein glucose dehydrogenase"/>
    <property type="match status" value="1"/>
</dbReference>
<dbReference type="OrthoDB" id="237405at2"/>
<keyword evidence="3" id="KW-1185">Reference proteome</keyword>
<sequence>MVRAIRSATASLACALALGAGTALAGDLTESLKAGTPEVKSAGALAFGPDGVLFVADQAGGALFALDTGDRGQSRSQTPAPVNVEGVDAKIAGMLGTTPDQILIRDLAVNPSSGEVYLSVARGRGPDAPAAIVRVNAKGEPQELPLKNVKFARAELSGIASGRGQQDAITDLAYVDGRVFIAGLSNEEFSSSLRAIPFPFAGASQQGAHIEIYHGAHGRFETTSPVRTFVPYEINGDPYILAAYTCTPLVKFPVSDLRPGARVKGTTIAELGNRNKPLDMIVYQKDGRDYFLLANSSRGVMKISTDRAGTQEGIVKRVSDKAGLSYETIDALKGVEQLDKLGRESAVVLTRGEGGRLDLKTVSLP</sequence>
<dbReference type="AlphaFoldDB" id="A0A1U7CSA0"/>
<dbReference type="Proteomes" id="UP000186309">
    <property type="component" value="Chromosome"/>
</dbReference>
<organism evidence="2 3">
    <name type="scientific">Paludisphaera borealis</name>
    <dbReference type="NCBI Taxonomy" id="1387353"/>
    <lineage>
        <taxon>Bacteria</taxon>
        <taxon>Pseudomonadati</taxon>
        <taxon>Planctomycetota</taxon>
        <taxon>Planctomycetia</taxon>
        <taxon>Isosphaerales</taxon>
        <taxon>Isosphaeraceae</taxon>
        <taxon>Paludisphaera</taxon>
    </lineage>
</organism>
<feature type="chain" id="PRO_5010579539" evidence="1">
    <location>
        <begin position="26"/>
        <end position="365"/>
    </location>
</feature>
<dbReference type="InterPro" id="IPR011041">
    <property type="entry name" value="Quinoprot_gluc/sorb_DH_b-prop"/>
</dbReference>
<evidence type="ECO:0000256" key="1">
    <source>
        <dbReference type="SAM" id="SignalP"/>
    </source>
</evidence>
<evidence type="ECO:0000313" key="3">
    <source>
        <dbReference type="Proteomes" id="UP000186309"/>
    </source>
</evidence>
<keyword evidence="1" id="KW-0732">Signal</keyword>
<dbReference type="KEGG" id="pbor:BSF38_03353"/>
<name>A0A1U7CSA0_9BACT</name>
<gene>
    <name evidence="2" type="ORF">BSF38_03353</name>
</gene>
<protein>
    <submittedName>
        <fullName evidence="2">Uncharacterized protein</fullName>
    </submittedName>
</protein>
<evidence type="ECO:0000313" key="2">
    <source>
        <dbReference type="EMBL" id="APW61824.1"/>
    </source>
</evidence>
<dbReference type="RefSeq" id="WP_076347475.1">
    <property type="nucleotide sequence ID" value="NZ_CP019082.1"/>
</dbReference>
<proteinExistence type="predicted"/>
<reference evidence="3" key="1">
    <citation type="submission" date="2016-12" db="EMBL/GenBank/DDBJ databases">
        <title>Comparative genomics of four Isosphaeraceae planctomycetes: a common pool of plasmids and glycoside hydrolase genes.</title>
        <authorList>
            <person name="Ivanova A."/>
        </authorList>
    </citation>
    <scope>NUCLEOTIDE SEQUENCE [LARGE SCALE GENOMIC DNA]</scope>
    <source>
        <strain evidence="3">PX4</strain>
    </source>
</reference>
<accession>A0A1U7CSA0</accession>
<dbReference type="EMBL" id="CP019082">
    <property type="protein sequence ID" value="APW61824.1"/>
    <property type="molecule type" value="Genomic_DNA"/>
</dbReference>